<dbReference type="Gene3D" id="1.20.1260.10">
    <property type="match status" value="1"/>
</dbReference>
<keyword evidence="5" id="KW-0560">Oxidoreductase</keyword>
<gene>
    <name evidence="9" type="ORF">MNBD_GAMMA22-3047</name>
</gene>
<evidence type="ECO:0000256" key="6">
    <source>
        <dbReference type="ARBA" id="ARBA00023004"/>
    </source>
</evidence>
<dbReference type="GO" id="GO:0006744">
    <property type="term" value="P:ubiquinone biosynthetic process"/>
    <property type="evidence" value="ECO:0007669"/>
    <property type="project" value="UniProtKB-KW"/>
</dbReference>
<proteinExistence type="inferred from homology"/>
<dbReference type="InterPro" id="IPR009078">
    <property type="entry name" value="Ferritin-like_SF"/>
</dbReference>
<comment type="pathway">
    <text evidence="1">Cofactor biosynthesis; ubiquinone biosynthesis.</text>
</comment>
<evidence type="ECO:0000256" key="2">
    <source>
        <dbReference type="ARBA" id="ARBA00022475"/>
    </source>
</evidence>
<dbReference type="EMBL" id="UOFS01000031">
    <property type="protein sequence ID" value="VAW97017.1"/>
    <property type="molecule type" value="Genomic_DNA"/>
</dbReference>
<evidence type="ECO:0000256" key="5">
    <source>
        <dbReference type="ARBA" id="ARBA00023002"/>
    </source>
</evidence>
<evidence type="ECO:0000256" key="7">
    <source>
        <dbReference type="ARBA" id="ARBA00023033"/>
    </source>
</evidence>
<evidence type="ECO:0000313" key="9">
    <source>
        <dbReference type="EMBL" id="VAW97017.1"/>
    </source>
</evidence>
<dbReference type="PANTHER" id="PTHR11237:SF4">
    <property type="entry name" value="5-DEMETHOXYUBIQUINONE HYDROXYLASE, MITOCHONDRIAL"/>
    <property type="match status" value="1"/>
</dbReference>
<dbReference type="AlphaFoldDB" id="A0A3B1ABL0"/>
<sequence>MTTRQFTTLDNLIKQFDTSLRTLLGSPQTTERENPANNIDETELSEHEKTLSGRLMRINHCGEVAAQGLYQGQALTAKLDDVRDKMQQAAMEENDHLDWCATRIKELHTHTSFLNPVWYFGSFSIGAMAGLAGDKWSLGFVAETEHQVIKHLDQHLAQIASNDKKSRAVLEQMKIDEAQHATQAINAGGAALPLPVKMLMKFTSKIMTRSSYWV</sequence>
<dbReference type="GO" id="GO:0046872">
    <property type="term" value="F:metal ion binding"/>
    <property type="evidence" value="ECO:0007669"/>
    <property type="project" value="UniProtKB-KW"/>
</dbReference>
<dbReference type="HAMAP" id="MF_01658">
    <property type="entry name" value="COQ7"/>
    <property type="match status" value="1"/>
</dbReference>
<reference evidence="9" key="1">
    <citation type="submission" date="2018-06" db="EMBL/GenBank/DDBJ databases">
        <authorList>
            <person name="Zhirakovskaya E."/>
        </authorList>
    </citation>
    <scope>NUCLEOTIDE SEQUENCE</scope>
</reference>
<keyword evidence="6" id="KW-0408">Iron</keyword>
<evidence type="ECO:0000256" key="4">
    <source>
        <dbReference type="ARBA" id="ARBA00022723"/>
    </source>
</evidence>
<accession>A0A3B1ABL0</accession>
<dbReference type="CDD" id="cd01042">
    <property type="entry name" value="DMQH"/>
    <property type="match status" value="1"/>
</dbReference>
<keyword evidence="4" id="KW-0479">Metal-binding</keyword>
<keyword evidence="7" id="KW-0503">Monooxygenase</keyword>
<dbReference type="NCBIfam" id="NF033656">
    <property type="entry name" value="DMQ_monoox_COQ7"/>
    <property type="match status" value="1"/>
</dbReference>
<evidence type="ECO:0000256" key="3">
    <source>
        <dbReference type="ARBA" id="ARBA00022688"/>
    </source>
</evidence>
<protein>
    <submittedName>
        <fullName evidence="9">2-polyprenyl-3-methyl-6-methoxy-1,4-benzoquinol hydroxylase, coq7 type</fullName>
    </submittedName>
</protein>
<dbReference type="InterPro" id="IPR012347">
    <property type="entry name" value="Ferritin-like"/>
</dbReference>
<dbReference type="PANTHER" id="PTHR11237">
    <property type="entry name" value="COENZYME Q10 BIOSYNTHESIS PROTEIN 7"/>
    <property type="match status" value="1"/>
</dbReference>
<keyword evidence="2" id="KW-1003">Cell membrane</keyword>
<keyword evidence="3" id="KW-0831">Ubiquinone biosynthesis</keyword>
<evidence type="ECO:0000256" key="1">
    <source>
        <dbReference type="ARBA" id="ARBA00004749"/>
    </source>
</evidence>
<dbReference type="SUPFAM" id="SSF47240">
    <property type="entry name" value="Ferritin-like"/>
    <property type="match status" value="1"/>
</dbReference>
<dbReference type="GO" id="GO:0004497">
    <property type="term" value="F:monooxygenase activity"/>
    <property type="evidence" value="ECO:0007669"/>
    <property type="project" value="UniProtKB-KW"/>
</dbReference>
<dbReference type="Pfam" id="PF03232">
    <property type="entry name" value="COQ7"/>
    <property type="match status" value="1"/>
</dbReference>
<keyword evidence="8" id="KW-0472">Membrane</keyword>
<organism evidence="9">
    <name type="scientific">hydrothermal vent metagenome</name>
    <dbReference type="NCBI Taxonomy" id="652676"/>
    <lineage>
        <taxon>unclassified sequences</taxon>
        <taxon>metagenomes</taxon>
        <taxon>ecological metagenomes</taxon>
    </lineage>
</organism>
<dbReference type="InterPro" id="IPR011566">
    <property type="entry name" value="Ubq_synth_Coq7"/>
</dbReference>
<evidence type="ECO:0000256" key="8">
    <source>
        <dbReference type="ARBA" id="ARBA00023136"/>
    </source>
</evidence>
<name>A0A3B1ABL0_9ZZZZ</name>
<dbReference type="InterPro" id="IPR047809">
    <property type="entry name" value="COQ7_proteobact"/>
</dbReference>